<keyword evidence="4" id="KW-0238">DNA-binding</keyword>
<evidence type="ECO:0000259" key="6">
    <source>
        <dbReference type="Pfam" id="PF04542"/>
    </source>
</evidence>
<dbReference type="PANTHER" id="PTHR43133:SF46">
    <property type="entry name" value="RNA POLYMERASE SIGMA-70 FACTOR ECF SUBFAMILY"/>
    <property type="match status" value="1"/>
</dbReference>
<sequence>MSNHQTKEEIARELEWIQASRSDPRHFSHIYNKYYRKIFLFIYKRTDNEDLTADLTSHVFLQALVNIKKYEFKGLPFSAFLFRIATNEVNLYYRKTKSVRSINIEEADILELKEELHLDKTENIEDGMLKAMENLNEKEMQMIELRFFDQKSFKEVGYILGITENNAKVKIYRILDKLREILNQRFKA</sequence>
<comment type="similarity">
    <text evidence="1">Belongs to the sigma-70 factor family. ECF subfamily.</text>
</comment>
<accession>A0A098LA73</accession>
<evidence type="ECO:0000256" key="3">
    <source>
        <dbReference type="ARBA" id="ARBA00023082"/>
    </source>
</evidence>
<dbReference type="NCBIfam" id="TIGR02937">
    <property type="entry name" value="sigma70-ECF"/>
    <property type="match status" value="1"/>
</dbReference>
<reference evidence="8 9" key="1">
    <citation type="submission" date="2014-09" db="EMBL/GenBank/DDBJ databases">
        <title>Sporocytophaga myxococcoides PG-01 genome sequencing.</title>
        <authorList>
            <person name="Liu L."/>
            <person name="Gao P.J."/>
            <person name="Chen G.J."/>
            <person name="Wang L.S."/>
        </authorList>
    </citation>
    <scope>NUCLEOTIDE SEQUENCE [LARGE SCALE GENOMIC DNA]</scope>
    <source>
        <strain evidence="8 9">PG-01</strain>
    </source>
</reference>
<dbReference type="GO" id="GO:0003677">
    <property type="term" value="F:DNA binding"/>
    <property type="evidence" value="ECO:0007669"/>
    <property type="project" value="UniProtKB-KW"/>
</dbReference>
<keyword evidence="3" id="KW-0731">Sigma factor</keyword>
<dbReference type="InterPro" id="IPR007627">
    <property type="entry name" value="RNA_pol_sigma70_r2"/>
</dbReference>
<dbReference type="PANTHER" id="PTHR43133">
    <property type="entry name" value="RNA POLYMERASE ECF-TYPE SIGMA FACTO"/>
    <property type="match status" value="1"/>
</dbReference>
<feature type="domain" description="RNA polymerase sigma-70 region 4" evidence="7">
    <location>
        <begin position="131"/>
        <end position="180"/>
    </location>
</feature>
<dbReference type="Gene3D" id="1.10.1740.10">
    <property type="match status" value="1"/>
</dbReference>
<dbReference type="SUPFAM" id="SSF88946">
    <property type="entry name" value="Sigma2 domain of RNA polymerase sigma factors"/>
    <property type="match status" value="1"/>
</dbReference>
<dbReference type="SUPFAM" id="SSF88659">
    <property type="entry name" value="Sigma3 and sigma4 domains of RNA polymerase sigma factors"/>
    <property type="match status" value="1"/>
</dbReference>
<dbReference type="STRING" id="153721.MYP_530"/>
<dbReference type="InterPro" id="IPR013325">
    <property type="entry name" value="RNA_pol_sigma_r2"/>
</dbReference>
<dbReference type="GO" id="GO:0016987">
    <property type="term" value="F:sigma factor activity"/>
    <property type="evidence" value="ECO:0007669"/>
    <property type="project" value="UniProtKB-KW"/>
</dbReference>
<organism evidence="8 9">
    <name type="scientific">Sporocytophaga myxococcoides</name>
    <dbReference type="NCBI Taxonomy" id="153721"/>
    <lineage>
        <taxon>Bacteria</taxon>
        <taxon>Pseudomonadati</taxon>
        <taxon>Bacteroidota</taxon>
        <taxon>Cytophagia</taxon>
        <taxon>Cytophagales</taxon>
        <taxon>Cytophagaceae</taxon>
        <taxon>Sporocytophaga</taxon>
    </lineage>
</organism>
<evidence type="ECO:0000256" key="4">
    <source>
        <dbReference type="ARBA" id="ARBA00023125"/>
    </source>
</evidence>
<keyword evidence="9" id="KW-1185">Reference proteome</keyword>
<gene>
    <name evidence="8" type="ORF">MYP_530</name>
</gene>
<feature type="domain" description="RNA polymerase sigma-70 region 2" evidence="6">
    <location>
        <begin position="30"/>
        <end position="97"/>
    </location>
</feature>
<dbReference type="RefSeq" id="WP_052429905.1">
    <property type="nucleotide sequence ID" value="NZ_BBLT01000001.1"/>
</dbReference>
<dbReference type="EMBL" id="BBLT01000001">
    <property type="protein sequence ID" value="GAL83304.1"/>
    <property type="molecule type" value="Genomic_DNA"/>
</dbReference>
<dbReference type="Pfam" id="PF04542">
    <property type="entry name" value="Sigma70_r2"/>
    <property type="match status" value="1"/>
</dbReference>
<dbReference type="InterPro" id="IPR039425">
    <property type="entry name" value="RNA_pol_sigma-70-like"/>
</dbReference>
<evidence type="ECO:0000313" key="8">
    <source>
        <dbReference type="EMBL" id="GAL83304.1"/>
    </source>
</evidence>
<dbReference type="InterPro" id="IPR014284">
    <property type="entry name" value="RNA_pol_sigma-70_dom"/>
</dbReference>
<dbReference type="InterPro" id="IPR036388">
    <property type="entry name" value="WH-like_DNA-bd_sf"/>
</dbReference>
<dbReference type="eggNOG" id="COG1595">
    <property type="taxonomic scope" value="Bacteria"/>
</dbReference>
<dbReference type="Gene3D" id="1.10.10.10">
    <property type="entry name" value="Winged helix-like DNA-binding domain superfamily/Winged helix DNA-binding domain"/>
    <property type="match status" value="1"/>
</dbReference>
<evidence type="ECO:0000256" key="5">
    <source>
        <dbReference type="ARBA" id="ARBA00023163"/>
    </source>
</evidence>
<dbReference type="Pfam" id="PF04545">
    <property type="entry name" value="Sigma70_r4"/>
    <property type="match status" value="1"/>
</dbReference>
<evidence type="ECO:0000313" key="9">
    <source>
        <dbReference type="Proteomes" id="UP000030185"/>
    </source>
</evidence>
<dbReference type="AlphaFoldDB" id="A0A098LA73"/>
<comment type="caution">
    <text evidence="8">The sequence shown here is derived from an EMBL/GenBank/DDBJ whole genome shotgun (WGS) entry which is preliminary data.</text>
</comment>
<dbReference type="GO" id="GO:0006352">
    <property type="term" value="P:DNA-templated transcription initiation"/>
    <property type="evidence" value="ECO:0007669"/>
    <property type="project" value="InterPro"/>
</dbReference>
<dbReference type="CDD" id="cd06171">
    <property type="entry name" value="Sigma70_r4"/>
    <property type="match status" value="1"/>
</dbReference>
<evidence type="ECO:0000259" key="7">
    <source>
        <dbReference type="Pfam" id="PF04545"/>
    </source>
</evidence>
<name>A0A098LA73_9BACT</name>
<dbReference type="InterPro" id="IPR013324">
    <property type="entry name" value="RNA_pol_sigma_r3/r4-like"/>
</dbReference>
<evidence type="ECO:0000256" key="2">
    <source>
        <dbReference type="ARBA" id="ARBA00023015"/>
    </source>
</evidence>
<dbReference type="Proteomes" id="UP000030185">
    <property type="component" value="Unassembled WGS sequence"/>
</dbReference>
<evidence type="ECO:0000256" key="1">
    <source>
        <dbReference type="ARBA" id="ARBA00010641"/>
    </source>
</evidence>
<protein>
    <recommendedName>
        <fullName evidence="10">RNA polymerase</fullName>
    </recommendedName>
</protein>
<proteinExistence type="inferred from homology"/>
<dbReference type="InterPro" id="IPR007630">
    <property type="entry name" value="RNA_pol_sigma70_r4"/>
</dbReference>
<keyword evidence="5" id="KW-0804">Transcription</keyword>
<keyword evidence="2" id="KW-0805">Transcription regulation</keyword>
<evidence type="ECO:0008006" key="10">
    <source>
        <dbReference type="Google" id="ProtNLM"/>
    </source>
</evidence>